<protein>
    <submittedName>
        <fullName evidence="1">Uncharacterized protein</fullName>
    </submittedName>
</protein>
<name>A0A7R9IQW1_9NEOP</name>
<sequence length="158" mass="18110">MTAGPRIPLCRVRADSTTALYTCATKEKERQAPYVTCESRLYYCSLHNEKRKKMMAGPRIPLCRQIIWKQFCSKLYKTFTETSVMFQNLHVHTNLEIPEKVNPETASTWYQNIALCRGRAILNFARSLQKLAATVLTAAVKMPKFQFRFSAVLHGSVC</sequence>
<proteinExistence type="predicted"/>
<dbReference type="EMBL" id="OE006868">
    <property type="protein sequence ID" value="CAD7462936.1"/>
    <property type="molecule type" value="Genomic_DNA"/>
</dbReference>
<evidence type="ECO:0000313" key="1">
    <source>
        <dbReference type="EMBL" id="CAD7462936.1"/>
    </source>
</evidence>
<gene>
    <name evidence="1" type="ORF">TTEB3V08_LOCUS10824</name>
</gene>
<accession>A0A7R9IQW1</accession>
<organism evidence="1">
    <name type="scientific">Timema tahoe</name>
    <dbReference type="NCBI Taxonomy" id="61484"/>
    <lineage>
        <taxon>Eukaryota</taxon>
        <taxon>Metazoa</taxon>
        <taxon>Ecdysozoa</taxon>
        <taxon>Arthropoda</taxon>
        <taxon>Hexapoda</taxon>
        <taxon>Insecta</taxon>
        <taxon>Pterygota</taxon>
        <taxon>Neoptera</taxon>
        <taxon>Polyneoptera</taxon>
        <taxon>Phasmatodea</taxon>
        <taxon>Timematodea</taxon>
        <taxon>Timematoidea</taxon>
        <taxon>Timematidae</taxon>
        <taxon>Timema</taxon>
    </lineage>
</organism>
<reference evidence="1" key="1">
    <citation type="submission" date="2020-11" db="EMBL/GenBank/DDBJ databases">
        <authorList>
            <person name="Tran Van P."/>
        </authorList>
    </citation>
    <scope>NUCLEOTIDE SEQUENCE</scope>
</reference>
<dbReference type="AlphaFoldDB" id="A0A7R9IQW1"/>